<proteinExistence type="predicted"/>
<evidence type="ECO:0000313" key="2">
    <source>
        <dbReference type="EMBL" id="RUL89142.1"/>
    </source>
</evidence>
<evidence type="ECO:0000256" key="1">
    <source>
        <dbReference type="SAM" id="MobiDB-lite"/>
    </source>
</evidence>
<evidence type="ECO:0000313" key="3">
    <source>
        <dbReference type="Proteomes" id="UP000280296"/>
    </source>
</evidence>
<dbReference type="EMBL" id="RYZH01000004">
    <property type="protein sequence ID" value="RUL89142.1"/>
    <property type="molecule type" value="Genomic_DNA"/>
</dbReference>
<dbReference type="OrthoDB" id="8482078at2"/>
<name>A0A432MP08_9BACT</name>
<protein>
    <submittedName>
        <fullName evidence="2">Uncharacterized protein</fullName>
    </submittedName>
</protein>
<dbReference type="RefSeq" id="WP_126723877.1">
    <property type="nucleotide sequence ID" value="NZ_RYZH01000004.1"/>
</dbReference>
<sequence>MGDPSRSGLPPANRGRAARRHHRSRMIERARRALRFLGMSDRERDTFARKAHDHLASCSCWMCGNPRRFLGEPTIQERRADEARTLEHKTDR</sequence>
<dbReference type="Proteomes" id="UP000280296">
    <property type="component" value="Unassembled WGS sequence"/>
</dbReference>
<feature type="region of interest" description="Disordered" evidence="1">
    <location>
        <begin position="1"/>
        <end position="25"/>
    </location>
</feature>
<keyword evidence="3" id="KW-1185">Reference proteome</keyword>
<reference evidence="2 3" key="1">
    <citation type="submission" date="2018-12" db="EMBL/GenBank/DDBJ databases">
        <authorList>
            <person name="Toschakov S.V."/>
        </authorList>
    </citation>
    <scope>NUCLEOTIDE SEQUENCE [LARGE SCALE GENOMIC DNA]</scope>
    <source>
        <strain evidence="2 3">GM2012</strain>
    </source>
</reference>
<gene>
    <name evidence="2" type="ORF">TsocGM_03220</name>
</gene>
<comment type="caution">
    <text evidence="2">The sequence shown here is derived from an EMBL/GenBank/DDBJ whole genome shotgun (WGS) entry which is preliminary data.</text>
</comment>
<reference evidence="2 3" key="2">
    <citation type="submission" date="2019-01" db="EMBL/GenBank/DDBJ databases">
        <title>Tautonia sociabilis, a novel thermotolerant planctomycete of Isosphaeraceae family, isolated from a 4000 m deep subterranean habitat.</title>
        <authorList>
            <person name="Kovaleva O.L."/>
            <person name="Elcheninov A.G."/>
            <person name="Van Heerden E."/>
            <person name="Toshchakov S.V."/>
            <person name="Novikov A."/>
            <person name="Bonch-Osmolovskaya E.A."/>
            <person name="Kublanov I.V."/>
        </authorList>
    </citation>
    <scope>NUCLEOTIDE SEQUENCE [LARGE SCALE GENOMIC DNA]</scope>
    <source>
        <strain evidence="2 3">GM2012</strain>
    </source>
</reference>
<organism evidence="2 3">
    <name type="scientific">Tautonia sociabilis</name>
    <dbReference type="NCBI Taxonomy" id="2080755"/>
    <lineage>
        <taxon>Bacteria</taxon>
        <taxon>Pseudomonadati</taxon>
        <taxon>Planctomycetota</taxon>
        <taxon>Planctomycetia</taxon>
        <taxon>Isosphaerales</taxon>
        <taxon>Isosphaeraceae</taxon>
        <taxon>Tautonia</taxon>
    </lineage>
</organism>
<dbReference type="AlphaFoldDB" id="A0A432MP08"/>
<accession>A0A432MP08</accession>